<feature type="coiled-coil region" evidence="1">
    <location>
        <begin position="934"/>
        <end position="961"/>
    </location>
</feature>
<dbReference type="AlphaFoldDB" id="I3X7K6"/>
<reference evidence="3 4" key="1">
    <citation type="journal article" date="2012" name="J. Bacteriol.">
        <title>Complete genome sequence of the broad-host-range strain Sinorhizobium fredii USDA257.</title>
        <authorList>
            <person name="Schuldes J."/>
            <person name="Rodriguez Orbegoso M."/>
            <person name="Schmeisser C."/>
            <person name="Krishnan H.B."/>
            <person name="Daniel R."/>
            <person name="Streit W.R."/>
        </authorList>
    </citation>
    <scope>NUCLEOTIDE SEQUENCE [LARGE SCALE GENOMIC DNA]</scope>
    <source>
        <strain evidence="3 4">USDA 257</strain>
    </source>
</reference>
<organism evidence="3 4">
    <name type="scientific">Sinorhizobium fredii (strain USDA 257)</name>
    <dbReference type="NCBI Taxonomy" id="1185652"/>
    <lineage>
        <taxon>Bacteria</taxon>
        <taxon>Pseudomonadati</taxon>
        <taxon>Pseudomonadota</taxon>
        <taxon>Alphaproteobacteria</taxon>
        <taxon>Hyphomicrobiales</taxon>
        <taxon>Rhizobiaceae</taxon>
        <taxon>Sinorhizobium/Ensifer group</taxon>
        <taxon>Sinorhizobium</taxon>
    </lineage>
</organism>
<gene>
    <name evidence="3" type="ORF">USDA257_c32950</name>
</gene>
<dbReference type="PANTHER" id="PTHR41259">
    <property type="entry name" value="DOUBLE-STRAND BREAK REPAIR RAD50 ATPASE, PUTATIVE-RELATED"/>
    <property type="match status" value="1"/>
</dbReference>
<evidence type="ECO:0000256" key="1">
    <source>
        <dbReference type="SAM" id="Coils"/>
    </source>
</evidence>
<feature type="domain" description="YhaN AAA" evidence="2">
    <location>
        <begin position="1"/>
        <end position="208"/>
    </location>
</feature>
<dbReference type="InterPro" id="IPR038734">
    <property type="entry name" value="YhaN_AAA"/>
</dbReference>
<dbReference type="eggNOG" id="COG4717">
    <property type="taxonomic scope" value="Bacteria"/>
</dbReference>
<name>I3X7K6_SINF2</name>
<dbReference type="HOGENOM" id="CLU_006135_0_0_5"/>
<dbReference type="PANTHER" id="PTHR41259:SF1">
    <property type="entry name" value="DOUBLE-STRAND BREAK REPAIR RAD50 ATPASE, PUTATIVE-RELATED"/>
    <property type="match status" value="1"/>
</dbReference>
<evidence type="ECO:0000259" key="2">
    <source>
        <dbReference type="Pfam" id="PF13514"/>
    </source>
</evidence>
<dbReference type="EMBL" id="CP003563">
    <property type="protein sequence ID" value="AFL51862.1"/>
    <property type="molecule type" value="Genomic_DNA"/>
</dbReference>
<dbReference type="SUPFAM" id="SSF52540">
    <property type="entry name" value="P-loop containing nucleoside triphosphate hydrolases"/>
    <property type="match status" value="1"/>
</dbReference>
<dbReference type="KEGG" id="sfd:USDA257_c32950"/>
<dbReference type="STRING" id="1185652.USDA257_c32950"/>
<feature type="coiled-coil region" evidence="1">
    <location>
        <begin position="594"/>
        <end position="621"/>
    </location>
</feature>
<protein>
    <submittedName>
        <fullName evidence="3">GtrA family protein, selenocysteine-containing</fullName>
    </submittedName>
</protein>
<accession>I3X7K6</accession>
<feature type="coiled-coil region" evidence="1">
    <location>
        <begin position="184"/>
        <end position="242"/>
    </location>
</feature>
<keyword evidence="1" id="KW-0175">Coiled coil</keyword>
<dbReference type="Pfam" id="PF13514">
    <property type="entry name" value="AAA_27"/>
    <property type="match status" value="1"/>
</dbReference>
<dbReference type="Proteomes" id="UP000006180">
    <property type="component" value="Chromosome"/>
</dbReference>
<dbReference type="RefSeq" id="WP_014764019.1">
    <property type="nucleotide sequence ID" value="NC_018000.1"/>
</dbReference>
<evidence type="ECO:0000313" key="4">
    <source>
        <dbReference type="Proteomes" id="UP000006180"/>
    </source>
</evidence>
<dbReference type="InterPro" id="IPR027417">
    <property type="entry name" value="P-loop_NTPase"/>
</dbReference>
<dbReference type="eggNOG" id="COG0419">
    <property type="taxonomic scope" value="Bacteria"/>
</dbReference>
<sequence>MRLQQLDLVRYGKFTGRSLDFGAARSGEPDFHLIYGPNEAGKSTLFSGFLDLLFGIERVSPYGFLHPYPTMRIGGVVEAGGKRHHAYRIKRNANSLVGPDEQPLPDNLFSAALGSIDRDTYRMMFSLDDDSIEEGGEAILKSEGELGSLLFSASSGLPDSGAVLANLRAEADAFFRPQARKHRLAELKAELDALKSERKAVDVNAREYADLRKALTKARERHDAAARQRAELRVRRDRLRVELEALPLLARLSNAREQLAEMQALPVPPQDWWNDLPALRRQEVEIATRLRQLDEELAQRRAELEGLPRDDEALALAGRFEALRDSALDARYQTAARDMPSRLDELARTSAEIRACLIRLGEADNPDPVSLVLPTTRAARLQELIRQHAGLSEKLASAREELDSARRNRAQSERELDRLKGGVADTGILIERLHVLRQNDCLLRQQAATREIDRLEAALADARDRLRPFAGDADELARLPVPAAGVVAMWRAEEAALSERQLRLDDRIGDEREREAGDEARLAAMAADGAAVDDATAGALRRRRDFAWQLHRSSLDEGTAGAFEAAMRDDDAAVALRLAHAERVAEMRGLALAISERRARREALERQRAALSEQGERLGATVAAAATASGLPNVKLVPHLEAWLATRAAALELRADLRAACQARDTASSEEQAATRALREELLRLGVTDYLPDRLDELLVAAEQIVSRAQSAVAAHGAALAQLRRASEAMENRETVLAAAEAAMVGWQEAWSGALAATWLGGRTDRPPPHEIGPALAVLQDFDKLMQRKTELDHRIAAMRKDQKSFAEAIADLAREVAERGGGDPLELYASLRDRIAAAQRQEGRRLDASGNIVRLEEALRLLRSEEKQHLAMRQVILDFFGCGTLEEAGFCLEAVREQERQRQRCAEFEDDLVTRLGTATSSEAEFILAGVDEAELRLELARLEEAIDVADRDVSELHSEVRNKERALAEIEGGDRVAELEQKQRTILLEIEHKAVGYLRLKAGVVAAEHALRLFRERHRSAMMQRASRTFSHISGGEYAGLSTEADKGQEFLIANTAVGGSKLAGDLSKGTRFQLYLALRIAGYHEVAAARETLPFIADDIMETFDDNRAGRAFDLMAEMARVGQVIYLTHHEHLCDIARSACPGVTVHKL</sequence>
<dbReference type="Gene3D" id="3.40.50.300">
    <property type="entry name" value="P-loop containing nucleotide triphosphate hydrolases"/>
    <property type="match status" value="2"/>
</dbReference>
<feature type="coiled-coil region" evidence="1">
    <location>
        <begin position="381"/>
        <end position="465"/>
    </location>
</feature>
<dbReference type="PATRIC" id="fig|1185652.3.peg.3426"/>
<proteinExistence type="predicted"/>
<evidence type="ECO:0000313" key="3">
    <source>
        <dbReference type="EMBL" id="AFL51862.1"/>
    </source>
</evidence>